<keyword evidence="2" id="KW-0472">Membrane</keyword>
<evidence type="ECO:0000313" key="3">
    <source>
        <dbReference type="EMBL" id="TWT46765.1"/>
    </source>
</evidence>
<feature type="transmembrane region" description="Helical" evidence="2">
    <location>
        <begin position="254"/>
        <end position="276"/>
    </location>
</feature>
<dbReference type="EMBL" id="SJPH01000003">
    <property type="protein sequence ID" value="TWT46765.1"/>
    <property type="molecule type" value="Genomic_DNA"/>
</dbReference>
<organism evidence="3 4">
    <name type="scientific">Botrimarina hoheduenensis</name>
    <dbReference type="NCBI Taxonomy" id="2528000"/>
    <lineage>
        <taxon>Bacteria</taxon>
        <taxon>Pseudomonadati</taxon>
        <taxon>Planctomycetota</taxon>
        <taxon>Planctomycetia</taxon>
        <taxon>Pirellulales</taxon>
        <taxon>Lacipirellulaceae</taxon>
        <taxon>Botrimarina</taxon>
    </lineage>
</organism>
<feature type="region of interest" description="Disordered" evidence="1">
    <location>
        <begin position="94"/>
        <end position="115"/>
    </location>
</feature>
<sequence>MMSFGVLLVGLFVAAMMFFGLLAGLAILIKHVNGKTLTFAALSFLLIAGASLWVVSSVPTSEQQSASVDEYVATHLPLSPPLVPSPPQIEFAASDSDAVTKEPSRPTQPVGTAAKPEAEITDYKAEQVVEVAAPPKSVVSATSDMWSRTAVLESDPFPTEEEARDSVRAKARDWLTVYLLSKFTNDFAAAAHVADVALTGEALQHCVEEKIEQRDTSVGEVTLVAWNIELDAAAQDDLRERLAKVTESRTRRNAVRGLGVMGATALAVLSMFYLVLSGGSSKT</sequence>
<dbReference type="AlphaFoldDB" id="A0A5C5W994"/>
<evidence type="ECO:0008006" key="5">
    <source>
        <dbReference type="Google" id="ProtNLM"/>
    </source>
</evidence>
<evidence type="ECO:0000256" key="1">
    <source>
        <dbReference type="SAM" id="MobiDB-lite"/>
    </source>
</evidence>
<evidence type="ECO:0000256" key="2">
    <source>
        <dbReference type="SAM" id="Phobius"/>
    </source>
</evidence>
<feature type="transmembrane region" description="Helical" evidence="2">
    <location>
        <begin position="6"/>
        <end position="29"/>
    </location>
</feature>
<feature type="transmembrane region" description="Helical" evidence="2">
    <location>
        <begin position="36"/>
        <end position="55"/>
    </location>
</feature>
<keyword evidence="4" id="KW-1185">Reference proteome</keyword>
<dbReference type="RefSeq" id="WP_146573528.1">
    <property type="nucleotide sequence ID" value="NZ_SJPH01000003.1"/>
</dbReference>
<protein>
    <recommendedName>
        <fullName evidence="5">Transmembrane protein</fullName>
    </recommendedName>
</protein>
<keyword evidence="2" id="KW-1133">Transmembrane helix</keyword>
<reference evidence="3 4" key="1">
    <citation type="submission" date="2019-02" db="EMBL/GenBank/DDBJ databases">
        <title>Deep-cultivation of Planctomycetes and their phenomic and genomic characterization uncovers novel biology.</title>
        <authorList>
            <person name="Wiegand S."/>
            <person name="Jogler M."/>
            <person name="Boedeker C."/>
            <person name="Pinto D."/>
            <person name="Vollmers J."/>
            <person name="Rivas-Marin E."/>
            <person name="Kohn T."/>
            <person name="Peeters S.H."/>
            <person name="Heuer A."/>
            <person name="Rast P."/>
            <person name="Oberbeckmann S."/>
            <person name="Bunk B."/>
            <person name="Jeske O."/>
            <person name="Meyerdierks A."/>
            <person name="Storesund J.E."/>
            <person name="Kallscheuer N."/>
            <person name="Luecker S."/>
            <person name="Lage O.M."/>
            <person name="Pohl T."/>
            <person name="Merkel B.J."/>
            <person name="Hornburger P."/>
            <person name="Mueller R.-W."/>
            <person name="Bruemmer F."/>
            <person name="Labrenz M."/>
            <person name="Spormann A.M."/>
            <person name="Op Den Camp H."/>
            <person name="Overmann J."/>
            <person name="Amann R."/>
            <person name="Jetten M.S.M."/>
            <person name="Mascher T."/>
            <person name="Medema M.H."/>
            <person name="Devos D.P."/>
            <person name="Kaster A.-K."/>
            <person name="Ovreas L."/>
            <person name="Rohde M."/>
            <person name="Galperin M.Y."/>
            <person name="Jogler C."/>
        </authorList>
    </citation>
    <scope>NUCLEOTIDE SEQUENCE [LARGE SCALE GENOMIC DNA]</scope>
    <source>
        <strain evidence="3 4">Pla111</strain>
    </source>
</reference>
<name>A0A5C5W994_9BACT</name>
<gene>
    <name evidence="3" type="ORF">Pla111_18660</name>
</gene>
<comment type="caution">
    <text evidence="3">The sequence shown here is derived from an EMBL/GenBank/DDBJ whole genome shotgun (WGS) entry which is preliminary data.</text>
</comment>
<evidence type="ECO:0000313" key="4">
    <source>
        <dbReference type="Proteomes" id="UP000318995"/>
    </source>
</evidence>
<proteinExistence type="predicted"/>
<accession>A0A5C5W994</accession>
<dbReference type="Proteomes" id="UP000318995">
    <property type="component" value="Unassembled WGS sequence"/>
</dbReference>
<keyword evidence="2" id="KW-0812">Transmembrane</keyword>